<dbReference type="EMBL" id="VUOB01000009">
    <property type="protein sequence ID" value="KAA2265124.1"/>
    <property type="molecule type" value="Genomic_DNA"/>
</dbReference>
<protein>
    <submittedName>
        <fullName evidence="1">DNA-binding protein</fullName>
    </submittedName>
</protein>
<reference evidence="1 2" key="2">
    <citation type="submission" date="2019-09" db="EMBL/GenBank/DDBJ databases">
        <authorList>
            <person name="Jin C."/>
        </authorList>
    </citation>
    <scope>NUCLEOTIDE SEQUENCE [LARGE SCALE GENOMIC DNA]</scope>
    <source>
        <strain evidence="1 2">AN110305</strain>
    </source>
</reference>
<keyword evidence="2" id="KW-1185">Reference proteome</keyword>
<evidence type="ECO:0000313" key="2">
    <source>
        <dbReference type="Proteomes" id="UP000323454"/>
    </source>
</evidence>
<evidence type="ECO:0000313" key="1">
    <source>
        <dbReference type="EMBL" id="KAA2265124.1"/>
    </source>
</evidence>
<proteinExistence type="predicted"/>
<keyword evidence="1" id="KW-0238">DNA-binding</keyword>
<name>A0A5B2XQB4_9PSEU</name>
<comment type="caution">
    <text evidence="1">The sequence shown here is derived from an EMBL/GenBank/DDBJ whole genome shotgun (WGS) entry which is preliminary data.</text>
</comment>
<reference evidence="1 2" key="1">
    <citation type="submission" date="2019-09" db="EMBL/GenBank/DDBJ databases">
        <title>Goodfellowia gen. nov., a new genus of the Pseudonocardineae related to Actinoalloteichus, containing Goodfellowia coeruleoviolacea gen. nov., comb. nov. gen. nov., comb. nov.</title>
        <authorList>
            <person name="Labeda D."/>
        </authorList>
    </citation>
    <scope>NUCLEOTIDE SEQUENCE [LARGE SCALE GENOMIC DNA]</scope>
    <source>
        <strain evidence="1 2">AN110305</strain>
    </source>
</reference>
<sequence length="74" mass="7985">MPLTLSELGDLPAAVDLMTAARALGFGRTKAYELARLGIFPCSVIKVGDTYRVPTAGLLHVLDVELPFARRSEL</sequence>
<organism evidence="1 2">
    <name type="scientific">Solihabitans fulvus</name>
    <dbReference type="NCBI Taxonomy" id="1892852"/>
    <lineage>
        <taxon>Bacteria</taxon>
        <taxon>Bacillati</taxon>
        <taxon>Actinomycetota</taxon>
        <taxon>Actinomycetes</taxon>
        <taxon>Pseudonocardiales</taxon>
        <taxon>Pseudonocardiaceae</taxon>
        <taxon>Solihabitans</taxon>
    </lineage>
</organism>
<dbReference type="GO" id="GO:0003677">
    <property type="term" value="F:DNA binding"/>
    <property type="evidence" value="ECO:0007669"/>
    <property type="project" value="UniProtKB-KW"/>
</dbReference>
<dbReference type="AlphaFoldDB" id="A0A5B2XQB4"/>
<dbReference type="OrthoDB" id="3541350at2"/>
<accession>A0A5B2XQB4</accession>
<gene>
    <name evidence="1" type="ORF">F0L68_05425</name>
</gene>
<dbReference type="Proteomes" id="UP000323454">
    <property type="component" value="Unassembled WGS sequence"/>
</dbReference>